<keyword evidence="8" id="KW-1185">Reference proteome</keyword>
<keyword evidence="2 5" id="KW-0812">Transmembrane</keyword>
<dbReference type="AlphaFoldDB" id="A0A4Y8ZV59"/>
<dbReference type="Proteomes" id="UP000298213">
    <property type="component" value="Unassembled WGS sequence"/>
</dbReference>
<dbReference type="GO" id="GO:0016020">
    <property type="term" value="C:membrane"/>
    <property type="evidence" value="ECO:0007669"/>
    <property type="project" value="UniProtKB-SubCell"/>
</dbReference>
<dbReference type="InterPro" id="IPR051533">
    <property type="entry name" value="WaaL-like"/>
</dbReference>
<keyword evidence="4 5" id="KW-0472">Membrane</keyword>
<evidence type="ECO:0000256" key="3">
    <source>
        <dbReference type="ARBA" id="ARBA00022989"/>
    </source>
</evidence>
<keyword evidence="7" id="KW-0436">Ligase</keyword>
<organism evidence="7 8">
    <name type="scientific">Sphingomonas parva</name>
    <dbReference type="NCBI Taxonomy" id="2555898"/>
    <lineage>
        <taxon>Bacteria</taxon>
        <taxon>Pseudomonadati</taxon>
        <taxon>Pseudomonadota</taxon>
        <taxon>Alphaproteobacteria</taxon>
        <taxon>Sphingomonadales</taxon>
        <taxon>Sphingomonadaceae</taxon>
        <taxon>Sphingomonas</taxon>
    </lineage>
</organism>
<comment type="caution">
    <text evidence="7">The sequence shown here is derived from an EMBL/GenBank/DDBJ whole genome shotgun (WGS) entry which is preliminary data.</text>
</comment>
<evidence type="ECO:0000313" key="8">
    <source>
        <dbReference type="Proteomes" id="UP000298213"/>
    </source>
</evidence>
<evidence type="ECO:0000256" key="4">
    <source>
        <dbReference type="ARBA" id="ARBA00023136"/>
    </source>
</evidence>
<feature type="transmembrane region" description="Helical" evidence="5">
    <location>
        <begin position="222"/>
        <end position="240"/>
    </location>
</feature>
<feature type="transmembrane region" description="Helical" evidence="5">
    <location>
        <begin position="143"/>
        <end position="165"/>
    </location>
</feature>
<feature type="transmembrane region" description="Helical" evidence="5">
    <location>
        <begin position="364"/>
        <end position="383"/>
    </location>
</feature>
<name>A0A4Y8ZV59_9SPHN</name>
<dbReference type="EMBL" id="SPDV01000002">
    <property type="protein sequence ID" value="TFI59908.1"/>
    <property type="molecule type" value="Genomic_DNA"/>
</dbReference>
<dbReference type="Pfam" id="PF04932">
    <property type="entry name" value="Wzy_C"/>
    <property type="match status" value="1"/>
</dbReference>
<dbReference type="InterPro" id="IPR007016">
    <property type="entry name" value="O-antigen_ligase-rel_domated"/>
</dbReference>
<dbReference type="PANTHER" id="PTHR37422:SF13">
    <property type="entry name" value="LIPOPOLYSACCHARIDE BIOSYNTHESIS PROTEIN PA4999-RELATED"/>
    <property type="match status" value="1"/>
</dbReference>
<sequence>MKHTLRLGLVPAYLTLCLLLGGASGGGFWANLALQLLALPILIWGIVARRSTPMTSAARSLIVLLSVATAVVLIQLVPLPPSLWTILPGREPIAKGFELLGRPLPWMPLSLAPSKTVASALWMLPAVAVLLGILRIGGFKPSWLAASLLVVTAASVGLGALQLSAGAGSPLYFYRITNADAAVGFFANTNNMAELLVVAIPFLGAVYLSASKRGSSVQRTSGLLTVLLGALAVLLVGILVNRSLAGLGLMIPTIAATALMLVFRRRQAPSWSGLLVVALLVGSVALVLGSGFGNNLTTSEARQSTTSRYTSFNTTIEAAGDYLPVGSGLGTFPQIYPMYEDPQQVDRWYMNHAHNDYLELWLEFGVPGAALILAFLMWWLWRVVRVWRATDPDPFARAATIGSAVILAHSFVEFPLRTAAISAVFAVCLALMAEARPRARGQQTSQGSAPRARHISAD</sequence>
<evidence type="ECO:0000256" key="2">
    <source>
        <dbReference type="ARBA" id="ARBA00022692"/>
    </source>
</evidence>
<reference evidence="7 8" key="1">
    <citation type="submission" date="2019-03" db="EMBL/GenBank/DDBJ databases">
        <title>Genome sequence of Sphingomonas sp. 17J27-24.</title>
        <authorList>
            <person name="Kim M."/>
            <person name="Maeng S."/>
            <person name="Sathiyaraj S."/>
        </authorList>
    </citation>
    <scope>NUCLEOTIDE SEQUENCE [LARGE SCALE GENOMIC DNA]</scope>
    <source>
        <strain evidence="7 8">17J27-24</strain>
    </source>
</reference>
<accession>A0A4Y8ZV59</accession>
<feature type="transmembrane region" description="Helical" evidence="5">
    <location>
        <begin position="395"/>
        <end position="412"/>
    </location>
</feature>
<comment type="subcellular location">
    <subcellularLocation>
        <location evidence="1">Membrane</location>
        <topology evidence="1">Multi-pass membrane protein</topology>
    </subcellularLocation>
</comment>
<evidence type="ECO:0000259" key="6">
    <source>
        <dbReference type="Pfam" id="PF04932"/>
    </source>
</evidence>
<feature type="transmembrane region" description="Helical" evidence="5">
    <location>
        <begin position="192"/>
        <end position="210"/>
    </location>
</feature>
<evidence type="ECO:0000256" key="1">
    <source>
        <dbReference type="ARBA" id="ARBA00004141"/>
    </source>
</evidence>
<evidence type="ECO:0000256" key="5">
    <source>
        <dbReference type="SAM" id="Phobius"/>
    </source>
</evidence>
<feature type="transmembrane region" description="Helical" evidence="5">
    <location>
        <begin position="246"/>
        <end position="263"/>
    </location>
</feature>
<feature type="transmembrane region" description="Helical" evidence="5">
    <location>
        <begin position="418"/>
        <end position="435"/>
    </location>
</feature>
<protein>
    <submittedName>
        <fullName evidence="7">O-antigen ligase family protein</fullName>
    </submittedName>
</protein>
<keyword evidence="3 5" id="KW-1133">Transmembrane helix</keyword>
<feature type="transmembrane region" description="Helical" evidence="5">
    <location>
        <begin position="270"/>
        <end position="292"/>
    </location>
</feature>
<evidence type="ECO:0000313" key="7">
    <source>
        <dbReference type="EMBL" id="TFI59908.1"/>
    </source>
</evidence>
<feature type="domain" description="O-antigen ligase-related" evidence="6">
    <location>
        <begin position="230"/>
        <end position="373"/>
    </location>
</feature>
<dbReference type="PANTHER" id="PTHR37422">
    <property type="entry name" value="TEICHURONIC ACID BIOSYNTHESIS PROTEIN TUAE"/>
    <property type="match status" value="1"/>
</dbReference>
<dbReference type="RefSeq" id="WP_135082929.1">
    <property type="nucleotide sequence ID" value="NZ_SPDV01000002.1"/>
</dbReference>
<feature type="transmembrane region" description="Helical" evidence="5">
    <location>
        <begin position="116"/>
        <end position="136"/>
    </location>
</feature>
<feature type="transmembrane region" description="Helical" evidence="5">
    <location>
        <begin position="32"/>
        <end position="49"/>
    </location>
</feature>
<feature type="transmembrane region" description="Helical" evidence="5">
    <location>
        <begin position="61"/>
        <end position="79"/>
    </location>
</feature>
<dbReference type="OrthoDB" id="7628239at2"/>
<gene>
    <name evidence="7" type="ORF">E2493_01255</name>
</gene>
<proteinExistence type="predicted"/>
<dbReference type="GO" id="GO:0016874">
    <property type="term" value="F:ligase activity"/>
    <property type="evidence" value="ECO:0007669"/>
    <property type="project" value="UniProtKB-KW"/>
</dbReference>